<proteinExistence type="predicted"/>
<organism evidence="1 2">
    <name type="scientific">Acaulospora colombiana</name>
    <dbReference type="NCBI Taxonomy" id="27376"/>
    <lineage>
        <taxon>Eukaryota</taxon>
        <taxon>Fungi</taxon>
        <taxon>Fungi incertae sedis</taxon>
        <taxon>Mucoromycota</taxon>
        <taxon>Glomeromycotina</taxon>
        <taxon>Glomeromycetes</taxon>
        <taxon>Diversisporales</taxon>
        <taxon>Acaulosporaceae</taxon>
        <taxon>Acaulospora</taxon>
    </lineage>
</organism>
<comment type="caution">
    <text evidence="1">The sequence shown here is derived from an EMBL/GenBank/DDBJ whole genome shotgun (WGS) entry which is preliminary data.</text>
</comment>
<name>A0ACA9PK82_9GLOM</name>
<reference evidence="1" key="1">
    <citation type="submission" date="2021-06" db="EMBL/GenBank/DDBJ databases">
        <authorList>
            <person name="Kallberg Y."/>
            <person name="Tangrot J."/>
            <person name="Rosling A."/>
        </authorList>
    </citation>
    <scope>NUCLEOTIDE SEQUENCE</scope>
    <source>
        <strain evidence="1">CL356</strain>
    </source>
</reference>
<feature type="non-terminal residue" evidence="1">
    <location>
        <position position="82"/>
    </location>
</feature>
<sequence length="82" mass="8971">MSKILKKALKRVSWRPSEGSQYPVTTPEVPTSDQGAVGNGRIGNGNSTSHLHGVFEVERPEEEEEQEDRITLAIIGAGQRGR</sequence>
<gene>
    <name evidence="1" type="ORF">ACOLOM_LOCUS10741</name>
</gene>
<evidence type="ECO:0000313" key="2">
    <source>
        <dbReference type="Proteomes" id="UP000789525"/>
    </source>
</evidence>
<keyword evidence="2" id="KW-1185">Reference proteome</keyword>
<evidence type="ECO:0000313" key="1">
    <source>
        <dbReference type="EMBL" id="CAG8712561.1"/>
    </source>
</evidence>
<dbReference type="Proteomes" id="UP000789525">
    <property type="component" value="Unassembled WGS sequence"/>
</dbReference>
<accession>A0ACA9PK82</accession>
<protein>
    <submittedName>
        <fullName evidence="1">13285_t:CDS:1</fullName>
    </submittedName>
</protein>
<dbReference type="EMBL" id="CAJVPT010035836">
    <property type="protein sequence ID" value="CAG8712561.1"/>
    <property type="molecule type" value="Genomic_DNA"/>
</dbReference>